<reference evidence="2" key="1">
    <citation type="journal article" date="2014" name="PLoS ONE">
        <title>Transcriptome-Based Identification of ABC Transporters in the Western Tarnished Plant Bug Lygus hesperus.</title>
        <authorList>
            <person name="Hull J.J."/>
            <person name="Chaney K."/>
            <person name="Geib S.M."/>
            <person name="Fabrick J.A."/>
            <person name="Brent C.S."/>
            <person name="Walsh D."/>
            <person name="Lavine L.C."/>
        </authorList>
    </citation>
    <scope>NUCLEOTIDE SEQUENCE</scope>
</reference>
<feature type="compositionally biased region" description="Polar residues" evidence="1">
    <location>
        <begin position="72"/>
        <end position="121"/>
    </location>
</feature>
<feature type="compositionally biased region" description="Polar residues" evidence="1">
    <location>
        <begin position="1"/>
        <end position="15"/>
    </location>
</feature>
<organism evidence="2">
    <name type="scientific">Lygus hesperus</name>
    <name type="common">Western plant bug</name>
    <dbReference type="NCBI Taxonomy" id="30085"/>
    <lineage>
        <taxon>Eukaryota</taxon>
        <taxon>Metazoa</taxon>
        <taxon>Ecdysozoa</taxon>
        <taxon>Arthropoda</taxon>
        <taxon>Hexapoda</taxon>
        <taxon>Insecta</taxon>
        <taxon>Pterygota</taxon>
        <taxon>Neoptera</taxon>
        <taxon>Paraneoptera</taxon>
        <taxon>Hemiptera</taxon>
        <taxon>Heteroptera</taxon>
        <taxon>Panheteroptera</taxon>
        <taxon>Cimicomorpha</taxon>
        <taxon>Miridae</taxon>
        <taxon>Mirini</taxon>
        <taxon>Lygus</taxon>
    </lineage>
</organism>
<evidence type="ECO:0000256" key="1">
    <source>
        <dbReference type="SAM" id="MobiDB-lite"/>
    </source>
</evidence>
<feature type="region of interest" description="Disordered" evidence="1">
    <location>
        <begin position="1"/>
        <end position="121"/>
    </location>
</feature>
<reference evidence="2" key="2">
    <citation type="submission" date="2014-07" db="EMBL/GenBank/DDBJ databases">
        <authorList>
            <person name="Hull J."/>
        </authorList>
    </citation>
    <scope>NUCLEOTIDE SEQUENCE</scope>
</reference>
<name>A0A0A9WUP7_LYGHE</name>
<evidence type="ECO:0000313" key="2">
    <source>
        <dbReference type="EMBL" id="JAG11121.1"/>
    </source>
</evidence>
<protein>
    <submittedName>
        <fullName evidence="2">Uncharacterized protein</fullName>
    </submittedName>
</protein>
<feature type="non-terminal residue" evidence="2">
    <location>
        <position position="1"/>
    </location>
</feature>
<sequence length="121" mass="12305">LSTTLKISSEESTVGTLAPGALENDTSSKTDSTTHPTFTQSTQPTSQPSYTSSLGEPTLTSSQASSSDSTERFYTTPSPSSSISMEVATTTGSGTPSYVDVDQSTSPFGSSSTLGESSVVG</sequence>
<dbReference type="EMBL" id="GBHO01032483">
    <property type="protein sequence ID" value="JAG11121.1"/>
    <property type="molecule type" value="Transcribed_RNA"/>
</dbReference>
<gene>
    <name evidence="2" type="ORF">CM83_19177</name>
</gene>
<accession>A0A0A9WUP7</accession>
<feature type="compositionally biased region" description="Low complexity" evidence="1">
    <location>
        <begin position="30"/>
        <end position="53"/>
    </location>
</feature>
<proteinExistence type="predicted"/>
<dbReference type="AlphaFoldDB" id="A0A0A9WUP7"/>
<feature type="non-terminal residue" evidence="2">
    <location>
        <position position="121"/>
    </location>
</feature>